<organism evidence="1 2">
    <name type="scientific">Salix dunnii</name>
    <dbReference type="NCBI Taxonomy" id="1413687"/>
    <lineage>
        <taxon>Eukaryota</taxon>
        <taxon>Viridiplantae</taxon>
        <taxon>Streptophyta</taxon>
        <taxon>Embryophyta</taxon>
        <taxon>Tracheophyta</taxon>
        <taxon>Spermatophyta</taxon>
        <taxon>Magnoliopsida</taxon>
        <taxon>eudicotyledons</taxon>
        <taxon>Gunneridae</taxon>
        <taxon>Pentapetalae</taxon>
        <taxon>rosids</taxon>
        <taxon>fabids</taxon>
        <taxon>Malpighiales</taxon>
        <taxon>Salicaceae</taxon>
        <taxon>Saliceae</taxon>
        <taxon>Salix</taxon>
    </lineage>
</organism>
<comment type="caution">
    <text evidence="1">The sequence shown here is derived from an EMBL/GenBank/DDBJ whole genome shotgun (WGS) entry which is preliminary data.</text>
</comment>
<dbReference type="EMBL" id="JADGMS010000013">
    <property type="protein sequence ID" value="KAF9670358.1"/>
    <property type="molecule type" value="Genomic_DNA"/>
</dbReference>
<evidence type="ECO:0000313" key="2">
    <source>
        <dbReference type="Proteomes" id="UP000657918"/>
    </source>
</evidence>
<gene>
    <name evidence="1" type="ORF">SADUNF_Sadunf13G0060000</name>
</gene>
<reference evidence="1 2" key="1">
    <citation type="submission" date="2020-10" db="EMBL/GenBank/DDBJ databases">
        <title>Plant Genome Project.</title>
        <authorList>
            <person name="Zhang R.-G."/>
        </authorList>
    </citation>
    <scope>NUCLEOTIDE SEQUENCE [LARGE SCALE GENOMIC DNA]</scope>
    <source>
        <strain evidence="1">FAFU-HL-1</strain>
        <tissue evidence="1">Leaf</tissue>
    </source>
</reference>
<dbReference type="AlphaFoldDB" id="A0A835MUS7"/>
<proteinExistence type="predicted"/>
<accession>A0A835MUS7</accession>
<protein>
    <submittedName>
        <fullName evidence="1">Uncharacterized protein</fullName>
    </submittedName>
</protein>
<keyword evidence="2" id="KW-1185">Reference proteome</keyword>
<dbReference type="Proteomes" id="UP000657918">
    <property type="component" value="Unassembled WGS sequence"/>
</dbReference>
<name>A0A835MUS7_9ROSI</name>
<sequence>MDLFIPNGPLTESKIPPPPFFRPRAFKIWSNRSLGSIVTDNKTNSTLLPEKTLVLGRFSWTGTGSRTGASLGKILAGAILARHRGQYVSKMKALARMPITAIIRGDKSVFESSSPRVKGGGVTINQLVKYRPSVNAWQPSQLQILLILGPSTRQNMFINLLPSCPNTQVKECKDRFVKDYKKRGF</sequence>
<evidence type="ECO:0000313" key="1">
    <source>
        <dbReference type="EMBL" id="KAF9670358.1"/>
    </source>
</evidence>